<protein>
    <submittedName>
        <fullName evidence="2">Uncharacterized protein</fullName>
    </submittedName>
</protein>
<gene>
    <name evidence="2" type="ORF">H9Y05_04560</name>
</gene>
<keyword evidence="1" id="KW-1133">Transmembrane helix</keyword>
<reference evidence="2" key="1">
    <citation type="submission" date="2020-09" db="EMBL/GenBank/DDBJ databases">
        <title>Taishania pollutisoli gen. nov., sp. nov., Isolated from Tetrabromobisphenol A-Contaminated Soil.</title>
        <authorList>
            <person name="Chen Q."/>
        </authorList>
    </citation>
    <scope>NUCLEOTIDE SEQUENCE</scope>
    <source>
        <strain evidence="2">CZZ-1</strain>
    </source>
</reference>
<proteinExistence type="predicted"/>
<dbReference type="InterPro" id="IPR057695">
    <property type="entry name" value="DUF7935"/>
</dbReference>
<dbReference type="Pfam" id="PF25589">
    <property type="entry name" value="DUF7935"/>
    <property type="match status" value="1"/>
</dbReference>
<name>A0A8J6PBF1_9FLAO</name>
<evidence type="ECO:0000313" key="2">
    <source>
        <dbReference type="EMBL" id="MBC9811742.1"/>
    </source>
</evidence>
<keyword evidence="3" id="KW-1185">Reference proteome</keyword>
<keyword evidence="1" id="KW-0812">Transmembrane</keyword>
<feature type="transmembrane region" description="Helical" evidence="1">
    <location>
        <begin position="6"/>
        <end position="28"/>
    </location>
</feature>
<dbReference type="Proteomes" id="UP000652681">
    <property type="component" value="Unassembled WGS sequence"/>
</dbReference>
<evidence type="ECO:0000313" key="3">
    <source>
        <dbReference type="Proteomes" id="UP000652681"/>
    </source>
</evidence>
<sequence length="180" mass="20643">MNWEEIVFQIALIVIPAGAVLMTTVLFLRKNAEKEDKNSMRQLQSELKKQRQEFFLPNRVDAYQRAVLLMERIHPNSLIMRTINPGLPSAAYQTELLKAIRDEYDHNVAQQLFITPGLWEMVKNSKEETVKIINIAGKQMQPTSMSTDLAAKIFELTAEIGELPSDITVKALKEDLQRLF</sequence>
<dbReference type="RefSeq" id="WP_163490821.1">
    <property type="nucleotide sequence ID" value="NZ_JACVEL010000002.1"/>
</dbReference>
<accession>A0A8J6PBF1</accession>
<comment type="caution">
    <text evidence="2">The sequence shown here is derived from an EMBL/GenBank/DDBJ whole genome shotgun (WGS) entry which is preliminary data.</text>
</comment>
<organism evidence="2 3">
    <name type="scientific">Taishania pollutisoli</name>
    <dbReference type="NCBI Taxonomy" id="2766479"/>
    <lineage>
        <taxon>Bacteria</taxon>
        <taxon>Pseudomonadati</taxon>
        <taxon>Bacteroidota</taxon>
        <taxon>Flavobacteriia</taxon>
        <taxon>Flavobacteriales</taxon>
        <taxon>Crocinitomicaceae</taxon>
        <taxon>Taishania</taxon>
    </lineage>
</organism>
<evidence type="ECO:0000256" key="1">
    <source>
        <dbReference type="SAM" id="Phobius"/>
    </source>
</evidence>
<dbReference type="AlphaFoldDB" id="A0A8J6PBF1"/>
<dbReference type="EMBL" id="JACVEL010000002">
    <property type="protein sequence ID" value="MBC9811742.1"/>
    <property type="molecule type" value="Genomic_DNA"/>
</dbReference>
<keyword evidence="1" id="KW-0472">Membrane</keyword>